<dbReference type="EMBL" id="CATQJA010002662">
    <property type="protein sequence ID" value="CAJ0581153.1"/>
    <property type="molecule type" value="Genomic_DNA"/>
</dbReference>
<dbReference type="AlphaFoldDB" id="A0AA36D7I6"/>
<evidence type="ECO:0000256" key="1">
    <source>
        <dbReference type="SAM" id="MobiDB-lite"/>
    </source>
</evidence>
<feature type="region of interest" description="Disordered" evidence="1">
    <location>
        <begin position="51"/>
        <end position="105"/>
    </location>
</feature>
<dbReference type="Proteomes" id="UP001177023">
    <property type="component" value="Unassembled WGS sequence"/>
</dbReference>
<gene>
    <name evidence="2" type="ORF">MSPICULIGERA_LOCUS19320</name>
</gene>
<comment type="caution">
    <text evidence="2">The sequence shown here is derived from an EMBL/GenBank/DDBJ whole genome shotgun (WGS) entry which is preliminary data.</text>
</comment>
<name>A0AA36D7I6_9BILA</name>
<feature type="compositionally biased region" description="Basic and acidic residues" evidence="1">
    <location>
        <begin position="7"/>
        <end position="35"/>
    </location>
</feature>
<reference evidence="2" key="1">
    <citation type="submission" date="2023-06" db="EMBL/GenBank/DDBJ databases">
        <authorList>
            <person name="Delattre M."/>
        </authorList>
    </citation>
    <scope>NUCLEOTIDE SEQUENCE</scope>
    <source>
        <strain evidence="2">AF72</strain>
    </source>
</reference>
<evidence type="ECO:0000313" key="3">
    <source>
        <dbReference type="Proteomes" id="UP001177023"/>
    </source>
</evidence>
<feature type="region of interest" description="Disordered" evidence="1">
    <location>
        <begin position="1"/>
        <end position="35"/>
    </location>
</feature>
<evidence type="ECO:0000313" key="2">
    <source>
        <dbReference type="EMBL" id="CAJ0581153.1"/>
    </source>
</evidence>
<feature type="non-terminal residue" evidence="2">
    <location>
        <position position="1"/>
    </location>
</feature>
<sequence length="172" mass="20179">MAGMESKLLEEQKLRDDRRKRLVETRDSLIRQESRKRDLINELERLQAFRREGNGENHHQQVKERWDRAEQEMENRRSRPSFSKRSRSQTPAPVETVSNNRNSIGGAVRGMTSNLMECFQQMRVRQEEPRAVVRVITKIGPYLSLFRATPKNVAGVWARANARRTSERICNC</sequence>
<proteinExistence type="predicted"/>
<feature type="compositionally biased region" description="Basic residues" evidence="1">
    <location>
        <begin position="78"/>
        <end position="87"/>
    </location>
</feature>
<feature type="compositionally biased region" description="Basic and acidic residues" evidence="1">
    <location>
        <begin position="51"/>
        <end position="77"/>
    </location>
</feature>
<organism evidence="2 3">
    <name type="scientific">Mesorhabditis spiculigera</name>
    <dbReference type="NCBI Taxonomy" id="96644"/>
    <lineage>
        <taxon>Eukaryota</taxon>
        <taxon>Metazoa</taxon>
        <taxon>Ecdysozoa</taxon>
        <taxon>Nematoda</taxon>
        <taxon>Chromadorea</taxon>
        <taxon>Rhabditida</taxon>
        <taxon>Rhabditina</taxon>
        <taxon>Rhabditomorpha</taxon>
        <taxon>Rhabditoidea</taxon>
        <taxon>Rhabditidae</taxon>
        <taxon>Mesorhabditinae</taxon>
        <taxon>Mesorhabditis</taxon>
    </lineage>
</organism>
<protein>
    <submittedName>
        <fullName evidence="2">Uncharacterized protein</fullName>
    </submittedName>
</protein>
<keyword evidence="3" id="KW-1185">Reference proteome</keyword>
<accession>A0AA36D7I6</accession>